<proteinExistence type="predicted"/>
<dbReference type="InterPro" id="IPR016024">
    <property type="entry name" value="ARM-type_fold"/>
</dbReference>
<keyword evidence="3" id="KW-1185">Reference proteome</keyword>
<dbReference type="SUPFAM" id="SSF48371">
    <property type="entry name" value="ARM repeat"/>
    <property type="match status" value="1"/>
</dbReference>
<dbReference type="GO" id="GO:0016491">
    <property type="term" value="F:oxidoreductase activity"/>
    <property type="evidence" value="ECO:0007669"/>
    <property type="project" value="TreeGrafter"/>
</dbReference>
<dbReference type="InterPro" id="IPR000157">
    <property type="entry name" value="TIR_dom"/>
</dbReference>
<dbReference type="Gene3D" id="3.40.50.10140">
    <property type="entry name" value="Toll/interleukin-1 receptor homology (TIR) domain"/>
    <property type="match status" value="1"/>
</dbReference>
<dbReference type="GO" id="GO:0007165">
    <property type="term" value="P:signal transduction"/>
    <property type="evidence" value="ECO:0007669"/>
    <property type="project" value="InterPro"/>
</dbReference>
<protein>
    <submittedName>
        <fullName evidence="2">DgyrCDS13576</fullName>
    </submittedName>
</protein>
<dbReference type="OrthoDB" id="427509at2759"/>
<evidence type="ECO:0000313" key="2">
    <source>
        <dbReference type="EMBL" id="CAD5125337.1"/>
    </source>
</evidence>
<evidence type="ECO:0000313" key="3">
    <source>
        <dbReference type="Proteomes" id="UP000549394"/>
    </source>
</evidence>
<dbReference type="PANTHER" id="PTHR12697:SF15">
    <property type="entry name" value="TIR DOMAIN-CONTAINING PROTEIN"/>
    <property type="match status" value="1"/>
</dbReference>
<dbReference type="EMBL" id="CAJFCJ010000026">
    <property type="protein sequence ID" value="CAD5125337.1"/>
    <property type="molecule type" value="Genomic_DNA"/>
</dbReference>
<name>A0A7I8WB19_9ANNE</name>
<dbReference type="SUPFAM" id="SSF52200">
    <property type="entry name" value="Toll/Interleukin receptor TIR domain"/>
    <property type="match status" value="1"/>
</dbReference>
<feature type="domain" description="TIR" evidence="1">
    <location>
        <begin position="7"/>
        <end position="131"/>
    </location>
</feature>
<dbReference type="InterPro" id="IPR011989">
    <property type="entry name" value="ARM-like"/>
</dbReference>
<comment type="caution">
    <text evidence="2">The sequence shown here is derived from an EMBL/GenBank/DDBJ whole genome shotgun (WGS) entry which is preliminary data.</text>
</comment>
<dbReference type="Pfam" id="PF13676">
    <property type="entry name" value="TIR_2"/>
    <property type="match status" value="1"/>
</dbReference>
<dbReference type="InterPro" id="IPR035897">
    <property type="entry name" value="Toll_tir_struct_dom_sf"/>
</dbReference>
<gene>
    <name evidence="2" type="ORF">DGYR_LOCUS12721</name>
</gene>
<accession>A0A7I8WB19</accession>
<dbReference type="AlphaFoldDB" id="A0A7I8WB19"/>
<dbReference type="PANTHER" id="PTHR12697">
    <property type="entry name" value="PBS LYASE HEAT-LIKE PROTEIN"/>
    <property type="match status" value="1"/>
</dbReference>
<dbReference type="Pfam" id="PF13646">
    <property type="entry name" value="HEAT_2"/>
    <property type="match status" value="1"/>
</dbReference>
<reference evidence="2 3" key="1">
    <citation type="submission" date="2020-08" db="EMBL/GenBank/DDBJ databases">
        <authorList>
            <person name="Hejnol A."/>
        </authorList>
    </citation>
    <scope>NUCLEOTIDE SEQUENCE [LARGE SCALE GENOMIC DNA]</scope>
</reference>
<evidence type="ECO:0000259" key="1">
    <source>
        <dbReference type="Pfam" id="PF13676"/>
    </source>
</evidence>
<organism evidence="2 3">
    <name type="scientific">Dimorphilus gyrociliatus</name>
    <dbReference type="NCBI Taxonomy" id="2664684"/>
    <lineage>
        <taxon>Eukaryota</taxon>
        <taxon>Metazoa</taxon>
        <taxon>Spiralia</taxon>
        <taxon>Lophotrochozoa</taxon>
        <taxon>Annelida</taxon>
        <taxon>Polychaeta</taxon>
        <taxon>Polychaeta incertae sedis</taxon>
        <taxon>Dinophilidae</taxon>
        <taxon>Dimorphilus</taxon>
    </lineage>
</organism>
<dbReference type="Proteomes" id="UP000549394">
    <property type="component" value="Unassembled WGS sequence"/>
</dbReference>
<sequence length="409" mass="46708">MNESLDVLISHSKEDIKHAEYIADGLNKSGIVAYHSAIDSATVKSGLQKNDAIVKAKVFLLILSPYSTKDERLKDEVALAYISNKPVFPIALKHYSALAGDMDSALKLMLAKINWTFLTNKTSPQDTIDELISQIKYQLKNISESPSTQATVDKFDAFQGLNKNRENREEDDEKANNIRSDFWQINFQDKNEIQWQEFRDAFIKEYEEKICKNFGFDRVNWFCELLFDDVFEKSLLIEKAAYQKFIGDKEFVSKDTFYQRLRDYGIGMLAMKEVFDMKSSVRITAVQKLGSFQTISVRSALLDLTYDNDPNIRAVSALGLAKTGRKDDWIIRRLTSMLNDNDRVVRESACLSLGHMKCTKAVSNIIDVWRNDPIKHVREAAQVALSRMGGEEANKAMKMVEVLSNEMKN</sequence>
<dbReference type="Gene3D" id="1.25.10.10">
    <property type="entry name" value="Leucine-rich Repeat Variant"/>
    <property type="match status" value="1"/>
</dbReference>